<organism evidence="2 3">
    <name type="scientific">Sporofaciens musculi</name>
    <dbReference type="NCBI Taxonomy" id="2681861"/>
    <lineage>
        <taxon>Bacteria</taxon>
        <taxon>Bacillati</taxon>
        <taxon>Bacillota</taxon>
        <taxon>Clostridia</taxon>
        <taxon>Lachnospirales</taxon>
        <taxon>Lachnospiraceae</taxon>
        <taxon>Sporofaciens</taxon>
    </lineage>
</organism>
<keyword evidence="3" id="KW-1185">Reference proteome</keyword>
<dbReference type="EMBL" id="WUQX01000003">
    <property type="protein sequence ID" value="MXP79039.1"/>
    <property type="molecule type" value="Genomic_DNA"/>
</dbReference>
<proteinExistence type="predicted"/>
<dbReference type="RefSeq" id="WP_159757567.1">
    <property type="nucleotide sequence ID" value="NZ_WUQX01000003.1"/>
</dbReference>
<evidence type="ECO:0000259" key="1">
    <source>
        <dbReference type="Pfam" id="PF00899"/>
    </source>
</evidence>
<geneLocation type="plasmid" evidence="2">
    <name>unnamed</name>
</geneLocation>
<feature type="domain" description="THIF-type NAD/FAD binding fold" evidence="1">
    <location>
        <begin position="3"/>
        <end position="221"/>
    </location>
</feature>
<dbReference type="AlphaFoldDB" id="A0A7X3MM88"/>
<dbReference type="InterPro" id="IPR000594">
    <property type="entry name" value="ThiF_NAD_FAD-bd"/>
</dbReference>
<dbReference type="Proteomes" id="UP000460412">
    <property type="component" value="Unassembled WGS sequence"/>
</dbReference>
<dbReference type="SUPFAM" id="SSF69572">
    <property type="entry name" value="Activating enzymes of the ubiquitin-like proteins"/>
    <property type="match status" value="1"/>
</dbReference>
<dbReference type="Gene3D" id="3.40.50.720">
    <property type="entry name" value="NAD(P)-binding Rossmann-like Domain"/>
    <property type="match status" value="1"/>
</dbReference>
<gene>
    <name evidence="2" type="ORF">GN277_28160</name>
</gene>
<reference evidence="2 3" key="1">
    <citation type="submission" date="2019-12" db="EMBL/GenBank/DDBJ databases">
        <title>Sporaefaciens musculi gen. nov., sp. nov., a novel bacterium isolated from the caecum of an obese mouse.</title>
        <authorList>
            <person name="Rasmussen T.S."/>
            <person name="Streidl T."/>
            <person name="Hitch T.C.A."/>
            <person name="Wortmann E."/>
            <person name="Deptula P."/>
            <person name="Hansen M."/>
            <person name="Nielsen D.S."/>
            <person name="Clavel T."/>
            <person name="Vogensen F.K."/>
        </authorList>
    </citation>
    <scope>NUCLEOTIDE SEQUENCE [LARGE SCALE GENOMIC DNA]</scope>
    <source>
        <strain evidence="2 3">WCA-9-b2</strain>
        <plasmid evidence="2">unnamed</plasmid>
    </source>
</reference>
<keyword evidence="2" id="KW-0614">Plasmid</keyword>
<dbReference type="GO" id="GO:0008641">
    <property type="term" value="F:ubiquitin-like modifier activating enzyme activity"/>
    <property type="evidence" value="ECO:0007669"/>
    <property type="project" value="InterPro"/>
</dbReference>
<dbReference type="CDD" id="cd01483">
    <property type="entry name" value="E1_enzyme_family"/>
    <property type="match status" value="1"/>
</dbReference>
<dbReference type="Pfam" id="PF00899">
    <property type="entry name" value="ThiF"/>
    <property type="match status" value="1"/>
</dbReference>
<name>A0A7X3MM88_9FIRM</name>
<dbReference type="InterPro" id="IPR035985">
    <property type="entry name" value="Ubiquitin-activating_enz"/>
</dbReference>
<protein>
    <recommendedName>
        <fullName evidence="1">THIF-type NAD/FAD binding fold domain-containing protein</fullName>
    </recommendedName>
</protein>
<comment type="caution">
    <text evidence="2">The sequence shown here is derived from an EMBL/GenBank/DDBJ whole genome shotgun (WGS) entry which is preliminary data.</text>
</comment>
<evidence type="ECO:0000313" key="3">
    <source>
        <dbReference type="Proteomes" id="UP000460412"/>
    </source>
</evidence>
<evidence type="ECO:0000313" key="2">
    <source>
        <dbReference type="EMBL" id="MXP79039.1"/>
    </source>
</evidence>
<accession>A0A7X3MM88</accession>
<sequence length="230" mass="26312">MRYNIIIVGCGGTGGNFIKELGRFLYRASIKNSCSILLIDGDLVEEHNVSRQPFLPEDIGRKKAAVMAEILQEAFQVTCSYYPEYLKHVYELEKFEKEDYVTILIGCVDNHACRKVLHAYFRKSISCFYLDSANEYSVGEVVVGVRIAGSEISPDRVHYFPEILQDDSLPRSEESCQRVNMRQPQHLVTNLLAANLLLKCVVEILSEQEWNGGIYYFDAFKGYSVFREKP</sequence>